<evidence type="ECO:0000313" key="3">
    <source>
        <dbReference type="Proteomes" id="UP000253034"/>
    </source>
</evidence>
<organism evidence="2 3">
    <name type="scientific">Anaerobacterium chartisolvens</name>
    <dbReference type="NCBI Taxonomy" id="1297424"/>
    <lineage>
        <taxon>Bacteria</taxon>
        <taxon>Bacillati</taxon>
        <taxon>Bacillota</taxon>
        <taxon>Clostridia</taxon>
        <taxon>Eubacteriales</taxon>
        <taxon>Oscillospiraceae</taxon>
        <taxon>Anaerobacterium</taxon>
    </lineage>
</organism>
<dbReference type="Proteomes" id="UP000253034">
    <property type="component" value="Unassembled WGS sequence"/>
</dbReference>
<dbReference type="RefSeq" id="WP_114297994.1">
    <property type="nucleotide sequence ID" value="NZ_QPJT01000012.1"/>
</dbReference>
<dbReference type="GO" id="GO:0005524">
    <property type="term" value="F:ATP binding"/>
    <property type="evidence" value="ECO:0007669"/>
    <property type="project" value="InterPro"/>
</dbReference>
<feature type="domain" description="IstB-like ATP-binding" evidence="1">
    <location>
        <begin position="178"/>
        <end position="287"/>
    </location>
</feature>
<evidence type="ECO:0000259" key="1">
    <source>
        <dbReference type="Pfam" id="PF01695"/>
    </source>
</evidence>
<proteinExistence type="predicted"/>
<dbReference type="CDD" id="cd00009">
    <property type="entry name" value="AAA"/>
    <property type="match status" value="1"/>
</dbReference>
<dbReference type="EMBL" id="QPJT01000012">
    <property type="protein sequence ID" value="RCX16067.1"/>
    <property type="molecule type" value="Genomic_DNA"/>
</dbReference>
<evidence type="ECO:0000313" key="2">
    <source>
        <dbReference type="EMBL" id="RCX16067.1"/>
    </source>
</evidence>
<dbReference type="NCBIfam" id="NF005304">
    <property type="entry name" value="PRK06835.1"/>
    <property type="match status" value="1"/>
</dbReference>
<dbReference type="PANTHER" id="PTHR30050">
    <property type="entry name" value="CHROMOSOMAL REPLICATION INITIATOR PROTEIN DNAA"/>
    <property type="match status" value="1"/>
</dbReference>
<gene>
    <name evidence="2" type="ORF">DFR58_11249</name>
</gene>
<dbReference type="GO" id="GO:0006260">
    <property type="term" value="P:DNA replication"/>
    <property type="evidence" value="ECO:0007669"/>
    <property type="project" value="TreeGrafter"/>
</dbReference>
<dbReference type="AlphaFoldDB" id="A0A369B6A7"/>
<dbReference type="InterPro" id="IPR002611">
    <property type="entry name" value="IstB_ATP-bd"/>
</dbReference>
<dbReference type="OrthoDB" id="9776217at2"/>
<dbReference type="Gene3D" id="3.40.50.300">
    <property type="entry name" value="P-loop containing nucleotide triphosphate hydrolases"/>
    <property type="match status" value="1"/>
</dbReference>
<sequence>MNRHIYQSIKKEYDDRQRAAVDRFMAKKSQAYLLVPGLEEIDKEINLSGIKYNRMLLVENSAKDNLLEEFTRTLRVLKTKRETLLLKHGYTADHLEIAYTCPKCKDTGFIENPAGAEKCSCYKQMLINAIYSQSNLKLVQKENFSAFNEHVYPETSDESRYGLKISPRENILNIKRRCLSFIENFNSSDEKNLFFSGPTGVGKTFMSNCIALELMKKGHTVLYQTAPVLFNTIAEFKMKAYKEDDFEDGNYSSIFEVGLLIIDDLGTESQTAARYAELLTIINTRQMNNFSSPCKTIISTNIGARKLDEYYTERVSSRIIGCFDRLMFIGDDIRRNIR</sequence>
<comment type="caution">
    <text evidence="2">The sequence shown here is derived from an EMBL/GenBank/DDBJ whole genome shotgun (WGS) entry which is preliminary data.</text>
</comment>
<protein>
    <submittedName>
        <fullName evidence="2">DNA replication protein DnaC</fullName>
    </submittedName>
</protein>
<keyword evidence="3" id="KW-1185">Reference proteome</keyword>
<dbReference type="Pfam" id="PF01695">
    <property type="entry name" value="IstB_IS21"/>
    <property type="match status" value="1"/>
</dbReference>
<name>A0A369B6A7_9FIRM</name>
<reference evidence="2 3" key="1">
    <citation type="submission" date="2018-07" db="EMBL/GenBank/DDBJ databases">
        <title>Genomic Encyclopedia of Type Strains, Phase IV (KMG-IV): sequencing the most valuable type-strain genomes for metagenomic binning, comparative biology and taxonomic classification.</title>
        <authorList>
            <person name="Goeker M."/>
        </authorList>
    </citation>
    <scope>NUCLEOTIDE SEQUENCE [LARGE SCALE GENOMIC DNA]</scope>
    <source>
        <strain evidence="2 3">DSM 27016</strain>
    </source>
</reference>
<dbReference type="SUPFAM" id="SSF52540">
    <property type="entry name" value="P-loop containing nucleoside triphosphate hydrolases"/>
    <property type="match status" value="1"/>
</dbReference>
<accession>A0A369B6A7</accession>
<dbReference type="InterPro" id="IPR027417">
    <property type="entry name" value="P-loop_NTPase"/>
</dbReference>
<dbReference type="PANTHER" id="PTHR30050:SF4">
    <property type="entry name" value="ATP-BINDING PROTEIN RV3427C IN INSERTION SEQUENCE-RELATED"/>
    <property type="match status" value="1"/>
</dbReference>